<evidence type="ECO:0000313" key="11">
    <source>
        <dbReference type="Proteomes" id="UP000294599"/>
    </source>
</evidence>
<dbReference type="SUPFAM" id="SSF52833">
    <property type="entry name" value="Thioredoxin-like"/>
    <property type="match status" value="1"/>
</dbReference>
<evidence type="ECO:0000256" key="2">
    <source>
        <dbReference type="ARBA" id="ARBA00009813"/>
    </source>
</evidence>
<comment type="function">
    <text evidence="7">Required for disulfide bond formation in some periplasmic proteins. Acts by transferring its disulfide bond to other proteins and is reduced in the process.</text>
</comment>
<organism evidence="10 11">
    <name type="scientific">Pseudofulvimonas gallinarii</name>
    <dbReference type="NCBI Taxonomy" id="634155"/>
    <lineage>
        <taxon>Bacteria</taxon>
        <taxon>Pseudomonadati</taxon>
        <taxon>Pseudomonadota</taxon>
        <taxon>Gammaproteobacteria</taxon>
        <taxon>Lysobacterales</taxon>
        <taxon>Rhodanobacteraceae</taxon>
        <taxon>Pseudofulvimonas</taxon>
    </lineage>
</organism>
<dbReference type="Proteomes" id="UP000294599">
    <property type="component" value="Unassembled WGS sequence"/>
</dbReference>
<name>A0A4R3LJD0_9GAMM</name>
<keyword evidence="6 7" id="KW-0676">Redox-active center</keyword>
<evidence type="ECO:0000256" key="1">
    <source>
        <dbReference type="ARBA" id="ARBA00004418"/>
    </source>
</evidence>
<proteinExistence type="inferred from homology"/>
<evidence type="ECO:0000256" key="4">
    <source>
        <dbReference type="ARBA" id="ARBA00022764"/>
    </source>
</evidence>
<evidence type="ECO:0000256" key="6">
    <source>
        <dbReference type="ARBA" id="ARBA00023284"/>
    </source>
</evidence>
<evidence type="ECO:0000259" key="8">
    <source>
        <dbReference type="Pfam" id="PF10411"/>
    </source>
</evidence>
<dbReference type="PANTHER" id="PTHR35272:SF3">
    <property type="entry name" value="THIOL:DISULFIDE INTERCHANGE PROTEIN DSBC"/>
    <property type="match status" value="1"/>
</dbReference>
<dbReference type="OrthoDB" id="12976at2"/>
<dbReference type="RefSeq" id="WP_123522647.1">
    <property type="nucleotide sequence ID" value="NZ_JBHMFH010000001.1"/>
</dbReference>
<dbReference type="AlphaFoldDB" id="A0A4R3LJD0"/>
<dbReference type="EMBL" id="SMAF01000003">
    <property type="protein sequence ID" value="TCT00362.1"/>
    <property type="molecule type" value="Genomic_DNA"/>
</dbReference>
<dbReference type="InterPro" id="IPR036249">
    <property type="entry name" value="Thioredoxin-like_sf"/>
</dbReference>
<feature type="domain" description="Disulphide bond isomerase DsbC/G N-terminal" evidence="8">
    <location>
        <begin position="17"/>
        <end position="84"/>
    </location>
</feature>
<reference evidence="10 11" key="1">
    <citation type="submission" date="2019-03" db="EMBL/GenBank/DDBJ databases">
        <title>Genomic Encyclopedia of Type Strains, Phase IV (KMG-IV): sequencing the most valuable type-strain genomes for metagenomic binning, comparative biology and taxonomic classification.</title>
        <authorList>
            <person name="Goeker M."/>
        </authorList>
    </citation>
    <scope>NUCLEOTIDE SEQUENCE [LARGE SCALE GENOMIC DNA]</scope>
    <source>
        <strain evidence="10 11">DSM 21944</strain>
    </source>
</reference>
<sequence length="240" mass="26302">MMKPLVLASLFAAASFSAQADDKVVREAIQTLVPNASIDSIAESALPGFYEVSLGGQLIYVTTDGRYLVQGNVYDIANKVDLTEQKRNGARVAALAEVPRDRRIVFEPKEVKHRITVFTDIDCGYCRRLHQEMAEYNARGIAVEYLFYPRAGLGSESFQKAVNVWCAPDRNAAMTRAKAGETLEKRECDNPVSVDFQLGQQIGLTGTPALITEDGTLLPGYMPADALLQRLDGLKQAATQ</sequence>
<feature type="signal peptide" evidence="7">
    <location>
        <begin position="1"/>
        <end position="20"/>
    </location>
</feature>
<dbReference type="Gene3D" id="3.40.30.10">
    <property type="entry name" value="Glutaredoxin"/>
    <property type="match status" value="1"/>
</dbReference>
<dbReference type="InterPro" id="IPR012336">
    <property type="entry name" value="Thioredoxin-like_fold"/>
</dbReference>
<feature type="chain" id="PRO_5021041531" description="Thiol:disulfide interchange protein" evidence="7">
    <location>
        <begin position="21"/>
        <end position="240"/>
    </location>
</feature>
<dbReference type="GO" id="GO:0042597">
    <property type="term" value="C:periplasmic space"/>
    <property type="evidence" value="ECO:0007669"/>
    <property type="project" value="UniProtKB-SubCell"/>
</dbReference>
<evidence type="ECO:0000313" key="10">
    <source>
        <dbReference type="EMBL" id="TCT00362.1"/>
    </source>
</evidence>
<keyword evidence="11" id="KW-1185">Reference proteome</keyword>
<gene>
    <name evidence="10" type="ORF">EDC25_103130</name>
</gene>
<dbReference type="InterPro" id="IPR018950">
    <property type="entry name" value="DiS-bond_isomerase_DsbC/G_N"/>
</dbReference>
<dbReference type="SUPFAM" id="SSF54423">
    <property type="entry name" value="DsbC/DsbG N-terminal domain-like"/>
    <property type="match status" value="1"/>
</dbReference>
<dbReference type="Gene3D" id="3.10.450.70">
    <property type="entry name" value="Disulphide bond isomerase, DsbC/G, N-terminal"/>
    <property type="match status" value="1"/>
</dbReference>
<keyword evidence="3 7" id="KW-0732">Signal</keyword>
<evidence type="ECO:0000259" key="9">
    <source>
        <dbReference type="Pfam" id="PF13098"/>
    </source>
</evidence>
<comment type="caution">
    <text evidence="10">The sequence shown here is derived from an EMBL/GenBank/DDBJ whole genome shotgun (WGS) entry which is preliminary data.</text>
</comment>
<dbReference type="InterPro" id="IPR033954">
    <property type="entry name" value="DiS-bond_Isoase_DsbC/G"/>
</dbReference>
<accession>A0A4R3LJD0</accession>
<dbReference type="InterPro" id="IPR009094">
    <property type="entry name" value="DiS-bond_isomerase_DsbC/G_N_sf"/>
</dbReference>
<dbReference type="Pfam" id="PF13098">
    <property type="entry name" value="Thioredoxin_2"/>
    <property type="match status" value="1"/>
</dbReference>
<evidence type="ECO:0000256" key="3">
    <source>
        <dbReference type="ARBA" id="ARBA00022729"/>
    </source>
</evidence>
<dbReference type="CDD" id="cd03020">
    <property type="entry name" value="DsbA_DsbC_DsbG"/>
    <property type="match status" value="1"/>
</dbReference>
<protein>
    <recommendedName>
        <fullName evidence="7">Thiol:disulfide interchange protein</fullName>
    </recommendedName>
</protein>
<keyword evidence="4 7" id="KW-0574">Periplasm</keyword>
<dbReference type="PANTHER" id="PTHR35272">
    <property type="entry name" value="THIOL:DISULFIDE INTERCHANGE PROTEIN DSBC-RELATED"/>
    <property type="match status" value="1"/>
</dbReference>
<dbReference type="InterPro" id="IPR051470">
    <property type="entry name" value="Thiol:disulfide_interchange"/>
</dbReference>
<evidence type="ECO:0000256" key="5">
    <source>
        <dbReference type="ARBA" id="ARBA00023157"/>
    </source>
</evidence>
<comment type="subcellular location">
    <subcellularLocation>
        <location evidence="1 7">Periplasm</location>
    </subcellularLocation>
</comment>
<comment type="similarity">
    <text evidence="2 7">Belongs to the thioredoxin family. DsbC subfamily.</text>
</comment>
<keyword evidence="5" id="KW-1015">Disulfide bond</keyword>
<feature type="domain" description="Thioredoxin-like fold" evidence="9">
    <location>
        <begin position="110"/>
        <end position="231"/>
    </location>
</feature>
<evidence type="ECO:0000256" key="7">
    <source>
        <dbReference type="RuleBase" id="RU364038"/>
    </source>
</evidence>
<dbReference type="Pfam" id="PF10411">
    <property type="entry name" value="DsbC_N"/>
    <property type="match status" value="1"/>
</dbReference>